<feature type="compositionally biased region" description="Basic and acidic residues" evidence="1">
    <location>
        <begin position="206"/>
        <end position="216"/>
    </location>
</feature>
<evidence type="ECO:0000256" key="1">
    <source>
        <dbReference type="SAM" id="MobiDB-lite"/>
    </source>
</evidence>
<evidence type="ECO:0000313" key="2">
    <source>
        <dbReference type="EMBL" id="MBB6670310.1"/>
    </source>
</evidence>
<sequence length="309" mass="33536">MIQDIAFQFRQATDRQPSGKTPILGPARCMAEEMRAYIHRRNPAAPDVAECYLQMGERYGVRGDLAYCQAVYETKAWANASVNVQESSAASAALTAARRRSALFLRAGASASAGYDTEAAIEEHILRLGQFAALPVSSPYADADDSEGTGRRREVCWEDLNGVWRVPGLHYGQDIVAIWRKMLEWAGKGGVRVEKFKTSQSAHPDQSGRIRPAYESDGQRAHAVDWSTLANEDMVWLQAQGLLPQPTPHPDRRVTWAELARLLRGFAPPAPAAAARPATETEPAAANQADAQAPAAGVLAAETPATETD</sequence>
<feature type="compositionally biased region" description="Low complexity" evidence="1">
    <location>
        <begin position="272"/>
        <end position="301"/>
    </location>
</feature>
<keyword evidence="3" id="KW-1185">Reference proteome</keyword>
<dbReference type="RefSeq" id="WP_185141745.1">
    <property type="nucleotide sequence ID" value="NZ_JACJVP010000007.1"/>
</dbReference>
<reference evidence="2 3" key="1">
    <citation type="submission" date="2020-08" db="EMBL/GenBank/DDBJ databases">
        <title>Cohnella phylogeny.</title>
        <authorList>
            <person name="Dunlap C."/>
        </authorList>
    </citation>
    <scope>NUCLEOTIDE SEQUENCE [LARGE SCALE GENOMIC DNA]</scope>
    <source>
        <strain evidence="2 3">DSM 28246</strain>
    </source>
</reference>
<dbReference type="AlphaFoldDB" id="A0A7X0RMP9"/>
<accession>A0A7X0RMP9</accession>
<proteinExistence type="predicted"/>
<evidence type="ECO:0000313" key="3">
    <source>
        <dbReference type="Proteomes" id="UP000547209"/>
    </source>
</evidence>
<protein>
    <submittedName>
        <fullName evidence="2">Uncharacterized protein</fullName>
    </submittedName>
</protein>
<feature type="region of interest" description="Disordered" evidence="1">
    <location>
        <begin position="270"/>
        <end position="309"/>
    </location>
</feature>
<name>A0A7X0RMP9_9BACL</name>
<organism evidence="2 3">
    <name type="scientific">Cohnella nanjingensis</name>
    <dbReference type="NCBI Taxonomy" id="1387779"/>
    <lineage>
        <taxon>Bacteria</taxon>
        <taxon>Bacillati</taxon>
        <taxon>Bacillota</taxon>
        <taxon>Bacilli</taxon>
        <taxon>Bacillales</taxon>
        <taxon>Paenibacillaceae</taxon>
        <taxon>Cohnella</taxon>
    </lineage>
</organism>
<feature type="region of interest" description="Disordered" evidence="1">
    <location>
        <begin position="196"/>
        <end position="216"/>
    </location>
</feature>
<dbReference type="EMBL" id="JACJVP010000007">
    <property type="protein sequence ID" value="MBB6670310.1"/>
    <property type="molecule type" value="Genomic_DNA"/>
</dbReference>
<comment type="caution">
    <text evidence="2">The sequence shown here is derived from an EMBL/GenBank/DDBJ whole genome shotgun (WGS) entry which is preliminary data.</text>
</comment>
<gene>
    <name evidence="2" type="ORF">H7C19_06375</name>
</gene>
<dbReference type="Proteomes" id="UP000547209">
    <property type="component" value="Unassembled WGS sequence"/>
</dbReference>